<proteinExistence type="predicted"/>
<dbReference type="PROSITE" id="PS50305">
    <property type="entry name" value="SIRTUIN"/>
    <property type="match status" value="1"/>
</dbReference>
<dbReference type="FunCoup" id="A0A6J2Y8W2">
    <property type="interactions" value="1378"/>
</dbReference>
<feature type="domain" description="Deacetylase sirtuin-type" evidence="4">
    <location>
        <begin position="30"/>
        <end position="307"/>
    </location>
</feature>
<dbReference type="GeneID" id="115885055"/>
<gene>
    <name evidence="6" type="primary">LOC115885055</name>
</gene>
<evidence type="ECO:0000256" key="1">
    <source>
        <dbReference type="ARBA" id="ARBA00022679"/>
    </source>
</evidence>
<evidence type="ECO:0000256" key="3">
    <source>
        <dbReference type="PROSITE-ProRule" id="PRU00236"/>
    </source>
</evidence>
<feature type="binding site" evidence="3">
    <location>
        <position position="218"/>
    </location>
    <ligand>
        <name>Zn(2+)</name>
        <dbReference type="ChEBI" id="CHEBI:29105"/>
    </ligand>
</feature>
<accession>A0A6J2Y8W2</accession>
<dbReference type="OrthoDB" id="424302at2759"/>
<dbReference type="GO" id="GO:0046872">
    <property type="term" value="F:metal ion binding"/>
    <property type="evidence" value="ECO:0007669"/>
    <property type="project" value="UniProtKB-KW"/>
</dbReference>
<dbReference type="NCBIfam" id="NF003738">
    <property type="entry name" value="PRK05333.1"/>
    <property type="match status" value="1"/>
</dbReference>
<dbReference type="InterPro" id="IPR003000">
    <property type="entry name" value="Sirtuin"/>
</dbReference>
<dbReference type="InterPro" id="IPR050134">
    <property type="entry name" value="NAD-dep_sirtuin_deacylases"/>
</dbReference>
<sequence>MNSFKHTRLHKYFLYRYFNGQSQQFVPKHNPVNESDIELLKNFVFTSQRLLVLTGAGISTESGIPDYRSDVVGLYARTNHKPIQHQEFIKSKQIRQRYWARNFVGWYRFSQCEPNSVHYTIRDLETEHKIVNAVITQNVDSLHYKAGSKNVIELHGSGYRVICLQCSKIYNRFYIQEKLLEKNNLDFNESTKMIRPDGDVEIPEDIIKKFHPPICEACSGVLKPEITFFGDNVPKERVENVRDQVSNCDSLLILGSSLSVFSGYRIVLQALEENKNILIINIGPTRADKHAVLKIEAKCGDILPKIC</sequence>
<dbReference type="GO" id="GO:0070403">
    <property type="term" value="F:NAD+ binding"/>
    <property type="evidence" value="ECO:0007669"/>
    <property type="project" value="InterPro"/>
</dbReference>
<keyword evidence="5" id="KW-1185">Reference proteome</keyword>
<name>A0A6J2Y8W2_SITOR</name>
<feature type="active site" description="Proton acceptor" evidence="3">
    <location>
        <position position="155"/>
    </location>
</feature>
<dbReference type="GO" id="GO:0017136">
    <property type="term" value="F:histone deacetylase activity, NAD-dependent"/>
    <property type="evidence" value="ECO:0007669"/>
    <property type="project" value="TreeGrafter"/>
</dbReference>
<dbReference type="RefSeq" id="XP_030759676.1">
    <property type="nucleotide sequence ID" value="XM_030903816.1"/>
</dbReference>
<protein>
    <submittedName>
        <fullName evidence="6">NAD-dependent protein deacylase Sirt4</fullName>
    </submittedName>
</protein>
<evidence type="ECO:0000256" key="2">
    <source>
        <dbReference type="ARBA" id="ARBA00023027"/>
    </source>
</evidence>
<dbReference type="InterPro" id="IPR026591">
    <property type="entry name" value="Sirtuin_cat_small_dom_sf"/>
</dbReference>
<dbReference type="Gene3D" id="3.30.1600.10">
    <property type="entry name" value="SIR2/SIRT2 'Small Domain"/>
    <property type="match status" value="1"/>
</dbReference>
<feature type="binding site" evidence="3">
    <location>
        <position position="166"/>
    </location>
    <ligand>
        <name>Zn(2+)</name>
        <dbReference type="ChEBI" id="CHEBI:29105"/>
    </ligand>
</feature>
<dbReference type="GO" id="GO:0005759">
    <property type="term" value="C:mitochondrial matrix"/>
    <property type="evidence" value="ECO:0007669"/>
    <property type="project" value="TreeGrafter"/>
</dbReference>
<dbReference type="PANTHER" id="PTHR11085">
    <property type="entry name" value="NAD-DEPENDENT PROTEIN DEACYLASE SIRTUIN-5, MITOCHONDRIAL-RELATED"/>
    <property type="match status" value="1"/>
</dbReference>
<reference evidence="6" key="1">
    <citation type="submission" date="2025-08" db="UniProtKB">
        <authorList>
            <consortium name="RefSeq"/>
        </authorList>
    </citation>
    <scope>IDENTIFICATION</scope>
    <source>
        <tissue evidence="6">Gonads</tissue>
    </source>
</reference>
<evidence type="ECO:0000259" key="4">
    <source>
        <dbReference type="PROSITE" id="PS50305"/>
    </source>
</evidence>
<evidence type="ECO:0000313" key="5">
    <source>
        <dbReference type="Proteomes" id="UP000504635"/>
    </source>
</evidence>
<dbReference type="AlphaFoldDB" id="A0A6J2Y8W2"/>
<dbReference type="Pfam" id="PF02146">
    <property type="entry name" value="SIR2"/>
    <property type="match status" value="1"/>
</dbReference>
<dbReference type="InterPro" id="IPR026590">
    <property type="entry name" value="Ssirtuin_cat_dom"/>
</dbReference>
<dbReference type="KEGG" id="soy:115885055"/>
<dbReference type="Proteomes" id="UP000504635">
    <property type="component" value="Unplaced"/>
</dbReference>
<evidence type="ECO:0000313" key="6">
    <source>
        <dbReference type="RefSeq" id="XP_030759676.1"/>
    </source>
</evidence>
<dbReference type="Gene3D" id="3.40.50.1220">
    <property type="entry name" value="TPP-binding domain"/>
    <property type="match status" value="1"/>
</dbReference>
<dbReference type="InterPro" id="IPR029035">
    <property type="entry name" value="DHS-like_NAD/FAD-binding_dom"/>
</dbReference>
<organism evidence="5 6">
    <name type="scientific">Sitophilus oryzae</name>
    <name type="common">Rice weevil</name>
    <name type="synonym">Curculio oryzae</name>
    <dbReference type="NCBI Taxonomy" id="7048"/>
    <lineage>
        <taxon>Eukaryota</taxon>
        <taxon>Metazoa</taxon>
        <taxon>Ecdysozoa</taxon>
        <taxon>Arthropoda</taxon>
        <taxon>Hexapoda</taxon>
        <taxon>Insecta</taxon>
        <taxon>Pterygota</taxon>
        <taxon>Neoptera</taxon>
        <taxon>Endopterygota</taxon>
        <taxon>Coleoptera</taxon>
        <taxon>Polyphaga</taxon>
        <taxon>Cucujiformia</taxon>
        <taxon>Curculionidae</taxon>
        <taxon>Dryophthorinae</taxon>
        <taxon>Sitophilus</taxon>
    </lineage>
</organism>
<dbReference type="SUPFAM" id="SSF52467">
    <property type="entry name" value="DHS-like NAD/FAD-binding domain"/>
    <property type="match status" value="1"/>
</dbReference>
<feature type="binding site" evidence="3">
    <location>
        <position position="163"/>
    </location>
    <ligand>
        <name>Zn(2+)</name>
        <dbReference type="ChEBI" id="CHEBI:29105"/>
    </ligand>
</feature>
<keyword evidence="2" id="KW-0520">NAD</keyword>
<keyword evidence="3" id="KW-0862">Zinc</keyword>
<keyword evidence="1" id="KW-0808">Transferase</keyword>
<dbReference type="InParanoid" id="A0A6J2Y8W2"/>
<keyword evidence="3" id="KW-0479">Metal-binding</keyword>
<feature type="binding site" evidence="3">
    <location>
        <position position="215"/>
    </location>
    <ligand>
        <name>Zn(2+)</name>
        <dbReference type="ChEBI" id="CHEBI:29105"/>
    </ligand>
</feature>
<dbReference type="PANTHER" id="PTHR11085:SF10">
    <property type="entry name" value="NAD-DEPENDENT PROTEIN DEACYLASE SIRTUIN-5, MITOCHONDRIAL-RELATED"/>
    <property type="match status" value="1"/>
</dbReference>